<evidence type="ECO:0000313" key="2">
    <source>
        <dbReference type="EMBL" id="MTD93137.1"/>
    </source>
</evidence>
<evidence type="ECO:0000313" key="3">
    <source>
        <dbReference type="Proteomes" id="UP000440694"/>
    </source>
</evidence>
<keyword evidence="3" id="KW-1185">Reference proteome</keyword>
<dbReference type="RefSeq" id="WP_154737706.1">
    <property type="nucleotide sequence ID" value="NZ_WMBQ01000001.1"/>
</dbReference>
<comment type="caution">
    <text evidence="2">The sequence shown here is derived from an EMBL/GenBank/DDBJ whole genome shotgun (WGS) entry which is preliminary data.</text>
</comment>
<organism evidence="2 3">
    <name type="scientific">Hyphomicrobium album</name>
    <dbReference type="NCBI Taxonomy" id="2665159"/>
    <lineage>
        <taxon>Bacteria</taxon>
        <taxon>Pseudomonadati</taxon>
        <taxon>Pseudomonadota</taxon>
        <taxon>Alphaproteobacteria</taxon>
        <taxon>Hyphomicrobiales</taxon>
        <taxon>Hyphomicrobiaceae</taxon>
        <taxon>Hyphomicrobium</taxon>
    </lineage>
</organism>
<sequence>MLTRLGKAFVEFLCQPSGISPLRTVMSIAERMPEVGRSFYEAGPMCGITRLGAHLDAQVEARVLKIEDTEVAAAQALDSCQSTMFKPLLFNAGGAPTEERVAYVVGIAVRTFLAAYQRR</sequence>
<dbReference type="Gene3D" id="1.10.357.10">
    <property type="entry name" value="Tetracycline Repressor, domain 2"/>
    <property type="match status" value="1"/>
</dbReference>
<dbReference type="EMBL" id="WMBQ01000001">
    <property type="protein sequence ID" value="MTD93137.1"/>
    <property type="molecule type" value="Genomic_DNA"/>
</dbReference>
<proteinExistence type="predicted"/>
<reference evidence="2 3" key="1">
    <citation type="submission" date="2019-11" db="EMBL/GenBank/DDBJ databases">
        <title>Identification of a novel strain.</title>
        <authorList>
            <person name="Xu Q."/>
            <person name="Wang G."/>
        </authorList>
    </citation>
    <scope>NUCLEOTIDE SEQUENCE [LARGE SCALE GENOMIC DNA]</scope>
    <source>
        <strain evidence="3">xq</strain>
    </source>
</reference>
<protein>
    <recommendedName>
        <fullName evidence="1">Transcriptional regulator TetR C-terminal Proteobacteria type domain-containing protein</fullName>
    </recommendedName>
</protein>
<accession>A0A6I3KHH1</accession>
<evidence type="ECO:0000259" key="1">
    <source>
        <dbReference type="Pfam" id="PF14246"/>
    </source>
</evidence>
<dbReference type="Pfam" id="PF14246">
    <property type="entry name" value="TetR_C_7"/>
    <property type="match status" value="1"/>
</dbReference>
<name>A0A6I3KHH1_9HYPH</name>
<dbReference type="AlphaFoldDB" id="A0A6I3KHH1"/>
<dbReference type="InterPro" id="IPR039536">
    <property type="entry name" value="TetR_C_Proteobacteria"/>
</dbReference>
<dbReference type="Proteomes" id="UP000440694">
    <property type="component" value="Unassembled WGS sequence"/>
</dbReference>
<gene>
    <name evidence="2" type="ORF">GIW81_02175</name>
</gene>
<feature type="domain" description="Transcriptional regulator TetR C-terminal Proteobacteria type" evidence="1">
    <location>
        <begin position="2"/>
        <end position="117"/>
    </location>
</feature>